<protein>
    <submittedName>
        <fullName evidence="2">Uncharacterized protein</fullName>
    </submittedName>
</protein>
<dbReference type="OrthoDB" id="3560418at2759"/>
<evidence type="ECO:0000313" key="2">
    <source>
        <dbReference type="EMBL" id="KAF4637121.1"/>
    </source>
</evidence>
<reference evidence="2 3" key="1">
    <citation type="submission" date="2020-03" db="EMBL/GenBank/DDBJ databases">
        <title>Draft Genome Sequence of Cudoniella acicularis.</title>
        <authorList>
            <person name="Buettner E."/>
            <person name="Kellner H."/>
        </authorList>
    </citation>
    <scope>NUCLEOTIDE SEQUENCE [LARGE SCALE GENOMIC DNA]</scope>
    <source>
        <strain evidence="2 3">DSM 108380</strain>
    </source>
</reference>
<dbReference type="AlphaFoldDB" id="A0A8H4W8D9"/>
<keyword evidence="3" id="KW-1185">Reference proteome</keyword>
<dbReference type="EMBL" id="JAAMPI010000035">
    <property type="protein sequence ID" value="KAF4637121.1"/>
    <property type="molecule type" value="Genomic_DNA"/>
</dbReference>
<dbReference type="Proteomes" id="UP000566819">
    <property type="component" value="Unassembled WGS sequence"/>
</dbReference>
<dbReference type="PANTHER" id="PTHR38790">
    <property type="entry name" value="2EXR DOMAIN-CONTAINING PROTEIN-RELATED"/>
    <property type="match status" value="1"/>
</dbReference>
<name>A0A8H4W8D9_9HELO</name>
<accession>A0A8H4W8D9</accession>
<evidence type="ECO:0000313" key="3">
    <source>
        <dbReference type="Proteomes" id="UP000566819"/>
    </source>
</evidence>
<evidence type="ECO:0000256" key="1">
    <source>
        <dbReference type="SAM" id="MobiDB-lite"/>
    </source>
</evidence>
<sequence length="1109" mass="127625">MREHLKAAYQWQSGLKGGRPKKSPGSAISVARELWAKVTIEPVYYQTFHQSNFLRYFQVNPLAPAASSSSPLPHLSSAPRPMTVRERVEQQLAQKLQARDKAAALAGLQAQNATEVSPWLETTRWGDYFAGKSLRAAAHLIDLPTERRVIVAADTNSTSGLSYNVIEERQLALLLISFDRLIEQARKSLAEEKINIFDQHKVNSFLRRRTHQRPLLAKLKSGTYKSYQGVFKRLICFVYRMIHLGEQPALHCVLTNEQSRALDQMLHIVQLLDRVQAREKGELEFFRLRDLDSNQSEEAEAITKEEENDISLDALYQSLDQACLQFCITLLDHCLIGKIYDSIVLGFIAVLGINEGRDGFHDACNFTSKLSAFIKMAQLLVLQRAVVAAECGETQFPSEALDEMQDRFMVLESRSPMNWALKLRAYGKKIRESITCLGSLIWSVDREKLSLEFSPGPKEYGPSRADAQSAHGSLRAGLAYARALEEAPGHVEAARAEYRALSQEWHSFLGFSAYLGRRDRQVMVSPSTGAPILQPLHVRKRSYSTVEEGYNKGNESVSLRPLDIEAEIQRRVKEELLRIHSLDLPQAKRLKTKRVKRCQEECRVAAAREATSRGRFFYILCEAEVSEQDGYNLSRSEQYDLSARRVGCTDMRLSSKRHEICYSCYDDCLDAPPYRFADRHVGGPRDPHKLARKRLDIGVLRVCRQLYVEANQVLWRTTTWSFTHALAFSQFMDRRNALQRRIMRKLHLDLDPRYCWVMKNWADGWYAALHKRVLSKFTSLQVLYLDIRDNQYGPRHADIIGQPVHYWWPNVVMDELFPFPPPISKPIIALGPPETDGLRCTKEVDGEQCPYVCRTERGIREHSWEEHQWKSDEKGGRPPFFQETSQVTVFRSSTHPNRTITHPPNYVPEEPIKETDEAKEPNPWLRRVGCVGHLASVDRKQVRTFVAPVNPEKEPGLAILDTVFEWLIQDAQYHAVRDVVGFWIDITIIERYIEVWKQLLLFVFCAEEVNIDERPLYVLTEEQQTAIQVVRDRIDGFQQWKEEQDSAEEDPEDEGLGDDGSVEEDREEDREEEEDKGFKDGISDEEVRRIREIQREILRFCITLLDHPL</sequence>
<feature type="compositionally biased region" description="Acidic residues" evidence="1">
    <location>
        <begin position="1045"/>
        <end position="1075"/>
    </location>
</feature>
<proteinExistence type="predicted"/>
<feature type="region of interest" description="Disordered" evidence="1">
    <location>
        <begin position="1040"/>
        <end position="1081"/>
    </location>
</feature>
<feature type="region of interest" description="Disordered" evidence="1">
    <location>
        <begin position="894"/>
        <end position="918"/>
    </location>
</feature>
<gene>
    <name evidence="2" type="ORF">G7Y89_g978</name>
</gene>
<organism evidence="2 3">
    <name type="scientific">Cudoniella acicularis</name>
    <dbReference type="NCBI Taxonomy" id="354080"/>
    <lineage>
        <taxon>Eukaryota</taxon>
        <taxon>Fungi</taxon>
        <taxon>Dikarya</taxon>
        <taxon>Ascomycota</taxon>
        <taxon>Pezizomycotina</taxon>
        <taxon>Leotiomycetes</taxon>
        <taxon>Helotiales</taxon>
        <taxon>Tricladiaceae</taxon>
        <taxon>Cudoniella</taxon>
    </lineage>
</organism>
<comment type="caution">
    <text evidence="2">The sequence shown here is derived from an EMBL/GenBank/DDBJ whole genome shotgun (WGS) entry which is preliminary data.</text>
</comment>
<dbReference type="PANTHER" id="PTHR38790:SF9">
    <property type="entry name" value="F-BOX DOMAIN-CONTAINING PROTEIN"/>
    <property type="match status" value="1"/>
</dbReference>